<evidence type="ECO:0000256" key="1">
    <source>
        <dbReference type="SAM" id="MobiDB-lite"/>
    </source>
</evidence>
<organism evidence="2 3">
    <name type="scientific">Kribbella speibonae</name>
    <dbReference type="NCBI Taxonomy" id="1572660"/>
    <lineage>
        <taxon>Bacteria</taxon>
        <taxon>Bacillati</taxon>
        <taxon>Actinomycetota</taxon>
        <taxon>Actinomycetes</taxon>
        <taxon>Propionibacteriales</taxon>
        <taxon>Kribbellaceae</taxon>
        <taxon>Kribbella</taxon>
    </lineage>
</organism>
<proteinExistence type="predicted"/>
<reference evidence="2 3" key="1">
    <citation type="submission" date="2019-02" db="EMBL/GenBank/DDBJ databases">
        <title>Kribbella capetownensis sp. nov. and Kribbella speibonae sp. nov., isolated from soil.</title>
        <authorList>
            <person name="Curtis S.M."/>
            <person name="Norton I."/>
            <person name="Everest G.J."/>
            <person name="Meyers P.R."/>
        </authorList>
    </citation>
    <scope>NUCLEOTIDE SEQUENCE [LARGE SCALE GENOMIC DNA]</scope>
    <source>
        <strain evidence="2 3">SK5</strain>
    </source>
</reference>
<protein>
    <recommendedName>
        <fullName evidence="4">YdhG-like domain-containing protein</fullName>
    </recommendedName>
</protein>
<evidence type="ECO:0008006" key="4">
    <source>
        <dbReference type="Google" id="ProtNLM"/>
    </source>
</evidence>
<feature type="compositionally biased region" description="Basic and acidic residues" evidence="1">
    <location>
        <begin position="12"/>
        <end position="31"/>
    </location>
</feature>
<gene>
    <name evidence="2" type="ORF">E0H58_00565</name>
</gene>
<keyword evidence="3" id="KW-1185">Reference proteome</keyword>
<name>A0ABY2ACL4_9ACTN</name>
<dbReference type="RefSeq" id="WP_131459232.1">
    <property type="nucleotide sequence ID" value="NZ_SJJY01000001.1"/>
</dbReference>
<evidence type="ECO:0000313" key="2">
    <source>
        <dbReference type="EMBL" id="TCC26567.1"/>
    </source>
</evidence>
<accession>A0ABY2ACL4</accession>
<dbReference type="Gene3D" id="3.90.1150.200">
    <property type="match status" value="1"/>
</dbReference>
<dbReference type="EMBL" id="SJJY01000001">
    <property type="protein sequence ID" value="TCC26567.1"/>
    <property type="molecule type" value="Genomic_DNA"/>
</dbReference>
<dbReference type="Proteomes" id="UP000292385">
    <property type="component" value="Unassembled WGS sequence"/>
</dbReference>
<evidence type="ECO:0000313" key="3">
    <source>
        <dbReference type="Proteomes" id="UP000292385"/>
    </source>
</evidence>
<comment type="caution">
    <text evidence="2">The sequence shown here is derived from an EMBL/GenBank/DDBJ whole genome shotgun (WGS) entry which is preliminary data.</text>
</comment>
<dbReference type="SUPFAM" id="SSF159888">
    <property type="entry name" value="YdhG-like"/>
    <property type="match status" value="1"/>
</dbReference>
<feature type="region of interest" description="Disordered" evidence="1">
    <location>
        <begin position="1"/>
        <end position="32"/>
    </location>
</feature>
<sequence>MATKKSYDGFSEAERDAMKERAKELKGKEDPAAAQAAKIAGMADADRVIAERLNELIPQIAPELTPKLWYGMPGWAKNGKIVVFFQDAAKFKYRYSTVGFQDTANLDDGDMWPTSYAITKLTPAVEKQLTALVKRAVS</sequence>